<organism evidence="2 3">
    <name type="scientific">Aduncisulcus paluster</name>
    <dbReference type="NCBI Taxonomy" id="2918883"/>
    <lineage>
        <taxon>Eukaryota</taxon>
        <taxon>Metamonada</taxon>
        <taxon>Carpediemonas-like organisms</taxon>
        <taxon>Aduncisulcus</taxon>
    </lineage>
</organism>
<feature type="compositionally biased region" description="Polar residues" evidence="1">
    <location>
        <begin position="206"/>
        <end position="218"/>
    </location>
</feature>
<gene>
    <name evidence="2" type="ORF">ADUPG1_009348</name>
</gene>
<keyword evidence="3" id="KW-1185">Reference proteome</keyword>
<evidence type="ECO:0000313" key="2">
    <source>
        <dbReference type="EMBL" id="GKT36370.1"/>
    </source>
</evidence>
<feature type="compositionally biased region" description="Low complexity" evidence="1">
    <location>
        <begin position="818"/>
        <end position="831"/>
    </location>
</feature>
<feature type="region of interest" description="Disordered" evidence="1">
    <location>
        <begin position="1069"/>
        <end position="1100"/>
    </location>
</feature>
<sequence length="1174" mass="129354">TPSSSSVSSGTPSASISTLSSQSCQLGCASPSTSSLTLSLLTLNPLLFYFTSSVLSRYPNVIFLLPTPSPSEARHVQKCGCLGLWDWKDGFEGIGSEGVCGGGEGLPHGKRVQSSLVAGVCGGVCIRNAYDIVHQGEEEEEESEEEDIGDQKDRKRTESRHRTGSKDSHHSSSITRSHSHGRSFDRPQLGSRSSSSSSHLHRSTGMIISNSMRISHTPSLPIPSGPTHKPLFPLSVVGVKIEGRGPSIEYPNLAGYSSSVPNSTPPKLSVTAGSIVVEKQKLEDQPSPIPQLSEIVKKESQAVTHSGFCILPSIFSFSLLRPRVTQIPVLSSSSLHLPVPPLPSSLSFLPFSPLAFAFFWGDASTMSIILLGIRENMTKKKKRRGDLSDSVVISLSLAPLRQQLLMLSQKVGLAYSFVQVMSHGCAKLSHTAQYSEDKDIMYMLQDCSLNDGIIEVQELTSFKFLLNLPVNTPARIDLSYVDPMKMETYKQAFRGSLFRLCCLVSQKETGSHLYGIGLSNLRHNLAIRLVRKYGGKRCVQSFLSFDDMLMKSIPKSEGHGSKKRKKDRISPGNASPLSQFDLIYPELIRVCGSLSELCIECGGKIGEDLRFVCNLTEALYSHICTYLGTEEPKTTLPFEFPLPLHMLTQDNPSIDLSDDRPIQESHQIEDSEQQAKHGEATKDEQKYEEDSSFLYDHDHSYSSLSPSSPPHPSLLSSTVSLVGADPFGNQDKVDVVLIISGLLEEEELGFRIASILAPVCNLKVIKPFWRAREKWEKERFKTEYTGKTFTSPSIGEVFGVHHGSWNIQDSVSSPFVFPSPHGSPRSSGSPPLFTSDQSLSSKSVVNPMADESSSLSIPIEMLHSFIYFNAIETDDNGSRLVSNLVICEYVKHKYSECKCIVGVGVGAICCSAFFEAQEHSQCPLHDDQCPETAMGSEHSPNSPNVITILPSSPRLLRVLADGVRRNHYFNRVLPPFAKKALTDTFHPESLFLLRPALVSPSSTTLICFPECESIFRTDCRYSWAWEDLDVVYASRAPNIAMVVLNQLINGERHADYGMSSSSEHWISHGVSSVDHHPSSGYEFKPQSGHSSKVNESQSMSPEIFRKRETIRVNMMLSAVVCLAPLIANAFSQSFPFPKKTVSGLREFRTRQSQSNRHTPTKLCTLAHSENPHQE</sequence>
<feature type="compositionally biased region" description="Basic and acidic residues" evidence="1">
    <location>
        <begin position="149"/>
        <end position="170"/>
    </location>
</feature>
<feature type="region of interest" description="Disordered" evidence="1">
    <location>
        <begin position="818"/>
        <end position="838"/>
    </location>
</feature>
<dbReference type="EMBL" id="BQXS01011207">
    <property type="protein sequence ID" value="GKT36370.1"/>
    <property type="molecule type" value="Genomic_DNA"/>
</dbReference>
<reference evidence="2" key="1">
    <citation type="submission" date="2022-03" db="EMBL/GenBank/DDBJ databases">
        <title>Draft genome sequence of Aduncisulcus paluster, a free-living microaerophilic Fornicata.</title>
        <authorList>
            <person name="Yuyama I."/>
            <person name="Kume K."/>
            <person name="Tamura T."/>
            <person name="Inagaki Y."/>
            <person name="Hashimoto T."/>
        </authorList>
    </citation>
    <scope>NUCLEOTIDE SEQUENCE</scope>
    <source>
        <strain evidence="2">NY0171</strain>
    </source>
</reference>
<evidence type="ECO:0000256" key="1">
    <source>
        <dbReference type="SAM" id="MobiDB-lite"/>
    </source>
</evidence>
<feature type="region of interest" description="Disordered" evidence="1">
    <location>
        <begin position="135"/>
        <end position="226"/>
    </location>
</feature>
<feature type="compositionally biased region" description="Basic and acidic residues" evidence="1">
    <location>
        <begin position="657"/>
        <end position="689"/>
    </location>
</feature>
<proteinExistence type="predicted"/>
<feature type="compositionally biased region" description="Acidic residues" evidence="1">
    <location>
        <begin position="137"/>
        <end position="148"/>
    </location>
</feature>
<feature type="region of interest" description="Disordered" evidence="1">
    <location>
        <begin position="1149"/>
        <end position="1174"/>
    </location>
</feature>
<name>A0ABQ5KZ77_9EUKA</name>
<feature type="non-terminal residue" evidence="2">
    <location>
        <position position="1"/>
    </location>
</feature>
<accession>A0ABQ5KZ77</accession>
<evidence type="ECO:0000313" key="3">
    <source>
        <dbReference type="Proteomes" id="UP001057375"/>
    </source>
</evidence>
<comment type="caution">
    <text evidence="2">The sequence shown here is derived from an EMBL/GenBank/DDBJ whole genome shotgun (WGS) entry which is preliminary data.</text>
</comment>
<dbReference type="Proteomes" id="UP001057375">
    <property type="component" value="Unassembled WGS sequence"/>
</dbReference>
<protein>
    <submittedName>
        <fullName evidence="2">Uncharacterized protein</fullName>
    </submittedName>
</protein>
<feature type="compositionally biased region" description="Polar residues" evidence="1">
    <location>
        <begin position="1087"/>
        <end position="1100"/>
    </location>
</feature>
<feature type="region of interest" description="Disordered" evidence="1">
    <location>
        <begin position="649"/>
        <end position="689"/>
    </location>
</feature>